<dbReference type="EMBL" id="FUHW01000036">
    <property type="protein sequence ID" value="SJM66803.1"/>
    <property type="molecule type" value="Genomic_DNA"/>
</dbReference>
<feature type="domain" description="Aminoglycoside phosphotransferase" evidence="1">
    <location>
        <begin position="12"/>
        <end position="66"/>
    </location>
</feature>
<reference evidence="2 3" key="1">
    <citation type="submission" date="2017-02" db="EMBL/GenBank/DDBJ databases">
        <authorList>
            <person name="Peterson S.W."/>
        </authorList>
    </citation>
    <scope>NUCLEOTIDE SEQUENCE [LARGE SCALE GENOMIC DNA]</scope>
    <source>
        <strain evidence="2 3">B Ar 00.02</strain>
    </source>
</reference>
<evidence type="ECO:0000313" key="2">
    <source>
        <dbReference type="EMBL" id="SJM66803.1"/>
    </source>
</evidence>
<dbReference type="SUPFAM" id="SSF56112">
    <property type="entry name" value="Protein kinase-like (PK-like)"/>
    <property type="match status" value="1"/>
</dbReference>
<dbReference type="InterPro" id="IPR002575">
    <property type="entry name" value="Aminoglycoside_PTrfase"/>
</dbReference>
<dbReference type="InterPro" id="IPR011009">
    <property type="entry name" value="Kinase-like_dom_sf"/>
</dbReference>
<evidence type="ECO:0000313" key="3">
    <source>
        <dbReference type="Proteomes" id="UP000195913"/>
    </source>
</evidence>
<name>A0A1R4GF98_9MICC</name>
<keyword evidence="3" id="KW-1185">Reference proteome</keyword>
<dbReference type="Proteomes" id="UP000195913">
    <property type="component" value="Unassembled WGS sequence"/>
</dbReference>
<gene>
    <name evidence="2" type="ORF">FM101_10050</name>
</gene>
<organism evidence="2 3">
    <name type="scientific">Arthrobacter rhombi</name>
    <dbReference type="NCBI Taxonomy" id="71253"/>
    <lineage>
        <taxon>Bacteria</taxon>
        <taxon>Bacillati</taxon>
        <taxon>Actinomycetota</taxon>
        <taxon>Actinomycetes</taxon>
        <taxon>Micrococcales</taxon>
        <taxon>Micrococcaceae</taxon>
        <taxon>Arthrobacter</taxon>
    </lineage>
</organism>
<protein>
    <recommendedName>
        <fullName evidence="1">Aminoglycoside phosphotransferase domain-containing protein</fullName>
    </recommendedName>
</protein>
<dbReference type="Pfam" id="PF01636">
    <property type="entry name" value="APH"/>
    <property type="match status" value="1"/>
</dbReference>
<dbReference type="AlphaFoldDB" id="A0A1R4GF98"/>
<accession>A0A1R4GF98</accession>
<sequence length="120" mass="12864">MANVLEEESAATASLVHGDFGLHNIMWSEGKLSGIVDLDNACVADPALDLAPLIGQFGSNRVADIANRETVARAKIYRASLSLQVAAAAELVSDWKLKEFALCNFLERLDAGTLYGPCQK</sequence>
<proteinExistence type="predicted"/>
<dbReference type="Gene3D" id="3.90.1200.10">
    <property type="match status" value="1"/>
</dbReference>
<evidence type="ECO:0000259" key="1">
    <source>
        <dbReference type="Pfam" id="PF01636"/>
    </source>
</evidence>